<accession>A0A813MNH2</accession>
<evidence type="ECO:0000313" key="2">
    <source>
        <dbReference type="EMBL" id="CAF0727551.1"/>
    </source>
</evidence>
<name>A0A813MNH2_9BILA</name>
<dbReference type="CDD" id="cd00037">
    <property type="entry name" value="CLECT"/>
    <property type="match status" value="1"/>
</dbReference>
<sequence length="227" mass="25962">MDSKYTILNFAITDQTWQISSIKLENSDLITCLTKCQTNYYCSFVQLNSTHCNMFSENATKSLIPSLEKITYRRIDKIIQVQNCSDENKFISLNNYSCVQCPPNFKKYSKFHFACYRKLDTNANFINAKLNCAHLKAFLIRPKSDIERSLLNELFGNSSEIWVDSQIKSLNETFRWNDGTKVGGFTGHEPNNMNGNGALHENSIVLENGLFSDVPESFIRAVVCQFS</sequence>
<dbReference type="InterPro" id="IPR016186">
    <property type="entry name" value="C-type_lectin-like/link_sf"/>
</dbReference>
<evidence type="ECO:0000259" key="1">
    <source>
        <dbReference type="PROSITE" id="PS50041"/>
    </source>
</evidence>
<organism evidence="2 3">
    <name type="scientific">Brachionus calyciflorus</name>
    <dbReference type="NCBI Taxonomy" id="104777"/>
    <lineage>
        <taxon>Eukaryota</taxon>
        <taxon>Metazoa</taxon>
        <taxon>Spiralia</taxon>
        <taxon>Gnathifera</taxon>
        <taxon>Rotifera</taxon>
        <taxon>Eurotatoria</taxon>
        <taxon>Monogononta</taxon>
        <taxon>Pseudotrocha</taxon>
        <taxon>Ploima</taxon>
        <taxon>Brachionidae</taxon>
        <taxon>Brachionus</taxon>
    </lineage>
</organism>
<comment type="caution">
    <text evidence="2">The sequence shown here is derived from an EMBL/GenBank/DDBJ whole genome shotgun (WGS) entry which is preliminary data.</text>
</comment>
<proteinExistence type="predicted"/>
<feature type="domain" description="C-type lectin" evidence="1">
    <location>
        <begin position="111"/>
        <end position="225"/>
    </location>
</feature>
<keyword evidence="3" id="KW-1185">Reference proteome</keyword>
<dbReference type="InterPro" id="IPR016187">
    <property type="entry name" value="CTDL_fold"/>
</dbReference>
<dbReference type="EMBL" id="CAJNOC010000210">
    <property type="protein sequence ID" value="CAF0727551.1"/>
    <property type="molecule type" value="Genomic_DNA"/>
</dbReference>
<dbReference type="Gene3D" id="3.10.100.10">
    <property type="entry name" value="Mannose-Binding Protein A, subunit A"/>
    <property type="match status" value="1"/>
</dbReference>
<protein>
    <recommendedName>
        <fullName evidence="1">C-type lectin domain-containing protein</fullName>
    </recommendedName>
</protein>
<gene>
    <name evidence="2" type="ORF">OXX778_LOCUS2617</name>
</gene>
<dbReference type="PROSITE" id="PS50041">
    <property type="entry name" value="C_TYPE_LECTIN_2"/>
    <property type="match status" value="1"/>
</dbReference>
<evidence type="ECO:0000313" key="3">
    <source>
        <dbReference type="Proteomes" id="UP000663879"/>
    </source>
</evidence>
<reference evidence="2" key="1">
    <citation type="submission" date="2021-02" db="EMBL/GenBank/DDBJ databases">
        <authorList>
            <person name="Nowell W R."/>
        </authorList>
    </citation>
    <scope>NUCLEOTIDE SEQUENCE</scope>
    <source>
        <strain evidence="2">Ploen Becks lab</strain>
    </source>
</reference>
<dbReference type="SMART" id="SM00034">
    <property type="entry name" value="CLECT"/>
    <property type="match status" value="1"/>
</dbReference>
<dbReference type="SUPFAM" id="SSF56436">
    <property type="entry name" value="C-type lectin-like"/>
    <property type="match status" value="1"/>
</dbReference>
<dbReference type="AlphaFoldDB" id="A0A813MNH2"/>
<dbReference type="Proteomes" id="UP000663879">
    <property type="component" value="Unassembled WGS sequence"/>
</dbReference>
<dbReference type="Pfam" id="PF00059">
    <property type="entry name" value="Lectin_C"/>
    <property type="match status" value="1"/>
</dbReference>
<dbReference type="InterPro" id="IPR001304">
    <property type="entry name" value="C-type_lectin-like"/>
</dbReference>